<proteinExistence type="predicted"/>
<dbReference type="AlphaFoldDB" id="A0A9W9KEJ7"/>
<evidence type="ECO:0000313" key="3">
    <source>
        <dbReference type="EMBL" id="KAJ5102931.1"/>
    </source>
</evidence>
<organism evidence="3 4">
    <name type="scientific">Penicillium argentinense</name>
    <dbReference type="NCBI Taxonomy" id="1131581"/>
    <lineage>
        <taxon>Eukaryota</taxon>
        <taxon>Fungi</taxon>
        <taxon>Dikarya</taxon>
        <taxon>Ascomycota</taxon>
        <taxon>Pezizomycotina</taxon>
        <taxon>Eurotiomycetes</taxon>
        <taxon>Eurotiomycetidae</taxon>
        <taxon>Eurotiales</taxon>
        <taxon>Aspergillaceae</taxon>
        <taxon>Penicillium</taxon>
    </lineage>
</organism>
<dbReference type="RefSeq" id="XP_056476311.1">
    <property type="nucleotide sequence ID" value="XM_056615954.1"/>
</dbReference>
<dbReference type="GeneID" id="81354933"/>
<feature type="region of interest" description="Disordered" evidence="1">
    <location>
        <begin position="205"/>
        <end position="265"/>
    </location>
</feature>
<dbReference type="GO" id="GO:0005634">
    <property type="term" value="C:nucleus"/>
    <property type="evidence" value="ECO:0007669"/>
    <property type="project" value="TreeGrafter"/>
</dbReference>
<dbReference type="SUPFAM" id="SSF52113">
    <property type="entry name" value="BRCT domain"/>
    <property type="match status" value="1"/>
</dbReference>
<name>A0A9W9KEJ7_9EURO</name>
<accession>A0A9W9KEJ7</accession>
<dbReference type="InterPro" id="IPR036420">
    <property type="entry name" value="BRCT_dom_sf"/>
</dbReference>
<dbReference type="GO" id="GO:0017125">
    <property type="term" value="F:deoxycytidyl transferase activity"/>
    <property type="evidence" value="ECO:0007669"/>
    <property type="project" value="TreeGrafter"/>
</dbReference>
<gene>
    <name evidence="3" type="ORF">N7532_003460</name>
</gene>
<feature type="compositionally biased region" description="Low complexity" evidence="1">
    <location>
        <begin position="207"/>
        <end position="218"/>
    </location>
</feature>
<evidence type="ECO:0000259" key="2">
    <source>
        <dbReference type="PROSITE" id="PS50172"/>
    </source>
</evidence>
<evidence type="ECO:0000313" key="4">
    <source>
        <dbReference type="Proteomes" id="UP001149074"/>
    </source>
</evidence>
<dbReference type="GO" id="GO:0042276">
    <property type="term" value="P:error-prone translesion synthesis"/>
    <property type="evidence" value="ECO:0007669"/>
    <property type="project" value="TreeGrafter"/>
</dbReference>
<dbReference type="Proteomes" id="UP001149074">
    <property type="component" value="Unassembled WGS sequence"/>
</dbReference>
<dbReference type="SMART" id="SM00292">
    <property type="entry name" value="BRCT"/>
    <property type="match status" value="1"/>
</dbReference>
<dbReference type="EMBL" id="JAPQKI010000004">
    <property type="protein sequence ID" value="KAJ5102931.1"/>
    <property type="molecule type" value="Genomic_DNA"/>
</dbReference>
<sequence length="383" mass="41631">MVQSATVNVTRRRKLQKRKTRSKIHRSHPHDTNKPAHRGTSNYANNRKNSIKGIPPRNRTMPPKTHHPIQSTSTPSTHIWAAHSGGHQVAENPYSNTTAWRDTRAEKLARQFRHGDCLPAKSEARGEIEPGAFDGTVPASPDAPKTGHAHVSADWGQGEYRWVSDAEAARSKLGVRDIRSFMGINKRKAEQDVWTEKNLKCVKPVDGKGLSSRLKSSSAVPNTEIDSKSEIGSGKSEEIPSQTKSEADTTTSPASDPEKTPSQILHGTTIYINGSTLPRISDHKLKHLLTLHGAKVASYMARKTVSHVIVGTPGTLGVGAGGGLAARKLQEEISRGGFKGVRIVGVEWVLESIKAGKRLAESRFAVLNVAPKGQRSVFGMFGK</sequence>
<comment type="caution">
    <text evidence="3">The sequence shown here is derived from an EMBL/GenBank/DDBJ whole genome shotgun (WGS) entry which is preliminary data.</text>
</comment>
<feature type="compositionally biased region" description="Basic residues" evidence="1">
    <location>
        <begin position="10"/>
        <end position="28"/>
    </location>
</feature>
<reference evidence="3" key="2">
    <citation type="journal article" date="2023" name="IMA Fungus">
        <title>Comparative genomic study of the Penicillium genus elucidates a diverse pangenome and 15 lateral gene transfer events.</title>
        <authorList>
            <person name="Petersen C."/>
            <person name="Sorensen T."/>
            <person name="Nielsen M.R."/>
            <person name="Sondergaard T.E."/>
            <person name="Sorensen J.L."/>
            <person name="Fitzpatrick D.A."/>
            <person name="Frisvad J.C."/>
            <person name="Nielsen K.L."/>
        </authorList>
    </citation>
    <scope>NUCLEOTIDE SEQUENCE</scope>
    <source>
        <strain evidence="3">IBT 30761</strain>
    </source>
</reference>
<dbReference type="GO" id="GO:0003887">
    <property type="term" value="F:DNA-directed DNA polymerase activity"/>
    <property type="evidence" value="ECO:0007669"/>
    <property type="project" value="TreeGrafter"/>
</dbReference>
<feature type="compositionally biased region" description="Polar residues" evidence="1">
    <location>
        <begin position="39"/>
        <end position="48"/>
    </location>
</feature>
<dbReference type="Gene3D" id="3.40.50.10190">
    <property type="entry name" value="BRCT domain"/>
    <property type="match status" value="1"/>
</dbReference>
<dbReference type="Pfam" id="PF00533">
    <property type="entry name" value="BRCT"/>
    <property type="match status" value="1"/>
</dbReference>
<dbReference type="PROSITE" id="PS50172">
    <property type="entry name" value="BRCT"/>
    <property type="match status" value="1"/>
</dbReference>
<feature type="compositionally biased region" description="Polar residues" evidence="1">
    <location>
        <begin position="240"/>
        <end position="265"/>
    </location>
</feature>
<dbReference type="PANTHER" id="PTHR45990:SF1">
    <property type="entry name" value="DNA REPAIR PROTEIN REV1"/>
    <property type="match status" value="1"/>
</dbReference>
<protein>
    <recommendedName>
        <fullName evidence="2">BRCT domain-containing protein</fullName>
    </recommendedName>
</protein>
<dbReference type="GO" id="GO:0070987">
    <property type="term" value="P:error-free translesion synthesis"/>
    <property type="evidence" value="ECO:0007669"/>
    <property type="project" value="TreeGrafter"/>
</dbReference>
<dbReference type="InterPro" id="IPR001357">
    <property type="entry name" value="BRCT_dom"/>
</dbReference>
<feature type="region of interest" description="Disordered" evidence="1">
    <location>
        <begin position="1"/>
        <end position="76"/>
    </location>
</feature>
<dbReference type="OrthoDB" id="427711at2759"/>
<keyword evidence="4" id="KW-1185">Reference proteome</keyword>
<reference evidence="3" key="1">
    <citation type="submission" date="2022-11" db="EMBL/GenBank/DDBJ databases">
        <authorList>
            <person name="Petersen C."/>
        </authorList>
    </citation>
    <scope>NUCLEOTIDE SEQUENCE</scope>
    <source>
        <strain evidence="3">IBT 30761</strain>
    </source>
</reference>
<feature type="domain" description="BRCT" evidence="2">
    <location>
        <begin position="260"/>
        <end position="366"/>
    </location>
</feature>
<dbReference type="PANTHER" id="PTHR45990">
    <property type="entry name" value="DNA REPAIR PROTEIN REV1"/>
    <property type="match status" value="1"/>
</dbReference>
<evidence type="ECO:0000256" key="1">
    <source>
        <dbReference type="SAM" id="MobiDB-lite"/>
    </source>
</evidence>